<dbReference type="GO" id="GO:0020037">
    <property type="term" value="F:heme binding"/>
    <property type="evidence" value="ECO:0007669"/>
    <property type="project" value="InterPro"/>
</dbReference>
<keyword evidence="9" id="KW-0560">Oxidoreductase</keyword>
<feature type="binding site" description="axial binding residue" evidence="14">
    <location>
        <position position="176"/>
    </location>
    <ligand>
        <name>heme c</name>
        <dbReference type="ChEBI" id="CHEBI:61717"/>
        <label>2</label>
    </ligand>
    <ligandPart>
        <name>Fe</name>
        <dbReference type="ChEBI" id="CHEBI:18248"/>
    </ligandPart>
</feature>
<evidence type="ECO:0000256" key="10">
    <source>
        <dbReference type="ARBA" id="ARBA00023004"/>
    </source>
</evidence>
<evidence type="ECO:0000313" key="17">
    <source>
        <dbReference type="Proteomes" id="UP000782312"/>
    </source>
</evidence>
<organism evidence="16 17">
    <name type="scientific">Tectimicrobiota bacterium</name>
    <dbReference type="NCBI Taxonomy" id="2528274"/>
    <lineage>
        <taxon>Bacteria</taxon>
        <taxon>Pseudomonadati</taxon>
        <taxon>Nitrospinota/Tectimicrobiota group</taxon>
        <taxon>Candidatus Tectimicrobiota</taxon>
    </lineage>
</organism>
<dbReference type="GO" id="GO:0042597">
    <property type="term" value="C:periplasmic space"/>
    <property type="evidence" value="ECO:0007669"/>
    <property type="project" value="UniProtKB-SubCell"/>
</dbReference>
<dbReference type="PANTHER" id="PTHR30600:SF10">
    <property type="entry name" value="BLL6722 PROTEIN"/>
    <property type="match status" value="1"/>
</dbReference>
<reference evidence="16" key="1">
    <citation type="submission" date="2020-07" db="EMBL/GenBank/DDBJ databases">
        <title>Huge and variable diversity of episymbiotic CPR bacteria and DPANN archaea in groundwater ecosystems.</title>
        <authorList>
            <person name="He C.Y."/>
            <person name="Keren R."/>
            <person name="Whittaker M."/>
            <person name="Farag I.F."/>
            <person name="Doudna J."/>
            <person name="Cate J.H.D."/>
            <person name="Banfield J.F."/>
        </authorList>
    </citation>
    <scope>NUCLEOTIDE SEQUENCE</scope>
    <source>
        <strain evidence="16">NC_groundwater_763_Ag_S-0.2um_68_21</strain>
    </source>
</reference>
<comment type="cofactor">
    <cofactor evidence="13">
        <name>heme</name>
        <dbReference type="ChEBI" id="CHEBI:30413"/>
    </cofactor>
    <text evidence="13">Binds 2 heme groups.</text>
</comment>
<evidence type="ECO:0000256" key="13">
    <source>
        <dbReference type="PIRSR" id="PIRSR000294-1"/>
    </source>
</evidence>
<keyword evidence="3" id="KW-0813">Transport</keyword>
<keyword evidence="6" id="KW-0732">Signal</keyword>
<feature type="binding site" description="covalent" evidence="13">
    <location>
        <position position="175"/>
    </location>
    <ligand>
        <name>heme c</name>
        <dbReference type="ChEBI" id="CHEBI:61717"/>
        <label>2</label>
    </ligand>
</feature>
<dbReference type="GO" id="GO:0046872">
    <property type="term" value="F:metal ion binding"/>
    <property type="evidence" value="ECO:0007669"/>
    <property type="project" value="UniProtKB-KW"/>
</dbReference>
<dbReference type="GO" id="GO:0004130">
    <property type="term" value="F:cytochrome-c peroxidase activity"/>
    <property type="evidence" value="ECO:0007669"/>
    <property type="project" value="TreeGrafter"/>
</dbReference>
<evidence type="ECO:0000256" key="7">
    <source>
        <dbReference type="ARBA" id="ARBA00022764"/>
    </source>
</evidence>
<comment type="function">
    <text evidence="11">Involved in methylamine metabolism. Essential for the maturation of the beta subunit of MADH, presumably via a step in the biosynthesis of tryptophan tryptophylquinone (TTQ), the cofactor of MADH.</text>
</comment>
<evidence type="ECO:0000256" key="12">
    <source>
        <dbReference type="ARBA" id="ARBA00073576"/>
    </source>
</evidence>
<dbReference type="Gene3D" id="1.10.760.10">
    <property type="entry name" value="Cytochrome c-like domain"/>
    <property type="match status" value="2"/>
</dbReference>
<comment type="subcellular location">
    <subcellularLocation>
        <location evidence="1">Periplasm</location>
    </subcellularLocation>
</comment>
<evidence type="ECO:0000256" key="6">
    <source>
        <dbReference type="ARBA" id="ARBA00022729"/>
    </source>
</evidence>
<evidence type="ECO:0000259" key="15">
    <source>
        <dbReference type="PROSITE" id="PS51007"/>
    </source>
</evidence>
<evidence type="ECO:0000256" key="11">
    <source>
        <dbReference type="ARBA" id="ARBA00058991"/>
    </source>
</evidence>
<feature type="binding site" description="axial binding residue" evidence="14">
    <location>
        <position position="30"/>
    </location>
    <ligand>
        <name>heme c</name>
        <dbReference type="ChEBI" id="CHEBI:61717"/>
        <label>1</label>
    </ligand>
    <ligandPart>
        <name>Fe</name>
        <dbReference type="ChEBI" id="CHEBI:18248"/>
    </ligandPart>
</feature>
<dbReference type="PROSITE" id="PS51007">
    <property type="entry name" value="CYTC"/>
    <property type="match status" value="1"/>
</dbReference>
<evidence type="ECO:0000256" key="9">
    <source>
        <dbReference type="ARBA" id="ARBA00023002"/>
    </source>
</evidence>
<dbReference type="FunFam" id="1.10.760.10:FF:000019">
    <property type="entry name" value="Di-heme cytochrome C peroxidase"/>
    <property type="match status" value="1"/>
</dbReference>
<evidence type="ECO:0000256" key="2">
    <source>
        <dbReference type="ARBA" id="ARBA00004856"/>
    </source>
</evidence>
<name>A0A932MMD3_UNCTE</name>
<feature type="domain" description="Cytochrome c" evidence="15">
    <location>
        <begin position="157"/>
        <end position="284"/>
    </location>
</feature>
<evidence type="ECO:0000256" key="14">
    <source>
        <dbReference type="PIRSR" id="PIRSR000294-2"/>
    </source>
</evidence>
<evidence type="ECO:0000256" key="1">
    <source>
        <dbReference type="ARBA" id="ARBA00004418"/>
    </source>
</evidence>
<dbReference type="InterPro" id="IPR004852">
    <property type="entry name" value="Di-haem_cyt_c_peroxidsae"/>
</dbReference>
<comment type="pathway">
    <text evidence="2">One-carbon metabolism; methylamine degradation.</text>
</comment>
<dbReference type="InterPro" id="IPR009056">
    <property type="entry name" value="Cyt_c-like_dom"/>
</dbReference>
<protein>
    <recommendedName>
        <fullName evidence="12">Methylamine utilization protein MauG</fullName>
    </recommendedName>
</protein>
<dbReference type="Pfam" id="PF03150">
    <property type="entry name" value="CCP_MauG"/>
    <property type="match status" value="1"/>
</dbReference>
<dbReference type="InterPro" id="IPR036909">
    <property type="entry name" value="Cyt_c-like_dom_sf"/>
</dbReference>
<dbReference type="Proteomes" id="UP000782312">
    <property type="component" value="Unassembled WGS sequence"/>
</dbReference>
<comment type="caution">
    <text evidence="16">The sequence shown here is derived from an EMBL/GenBank/DDBJ whole genome shotgun (WGS) entry which is preliminary data.</text>
</comment>
<feature type="binding site" description="covalent" evidence="13">
    <location>
        <position position="26"/>
    </location>
    <ligand>
        <name>heme c</name>
        <dbReference type="ChEBI" id="CHEBI:61717"/>
        <label>1</label>
    </ligand>
</feature>
<comment type="PTM">
    <text evidence="13">Binds 2 heme groups per subunit.</text>
</comment>
<sequence>MTREKVELGRLLFFEKRISADGTVACATCHMPDRGFSNARQYGVGVEGKLGVRNVPTVLNAAYYTSQFWDGRAKTLEEQAQGPILNPAEMASSEERVVRVLGAIPAYREAFRRAFGDPAVSLDRTAKAIASFERTLLSGGSPFDRWRFEGAESAVPAEAKRGFELFKTKAQCVKCHLVDEFSAPFTDNKFHNIGIGMDRKKPELGREEITKEPKDRGKFKTPSIRDAALTAPYMHDGRFNTLEEVIDFYDKGGHPNPNLDPDIFPLKLTPGEKKDLAAFIRTLTGRFPKVAAPEMPR</sequence>
<evidence type="ECO:0000256" key="5">
    <source>
        <dbReference type="ARBA" id="ARBA00022723"/>
    </source>
</evidence>
<proteinExistence type="predicted"/>
<dbReference type="InterPro" id="IPR051395">
    <property type="entry name" value="Cytochrome_c_Peroxidase/MauG"/>
</dbReference>
<dbReference type="PANTHER" id="PTHR30600">
    <property type="entry name" value="CYTOCHROME C PEROXIDASE-RELATED"/>
    <property type="match status" value="1"/>
</dbReference>
<evidence type="ECO:0000256" key="4">
    <source>
        <dbReference type="ARBA" id="ARBA00022617"/>
    </source>
</evidence>
<dbReference type="EMBL" id="JACPUR010000017">
    <property type="protein sequence ID" value="MBI3127525.1"/>
    <property type="molecule type" value="Genomic_DNA"/>
</dbReference>
<dbReference type="SUPFAM" id="SSF46626">
    <property type="entry name" value="Cytochrome c"/>
    <property type="match status" value="2"/>
</dbReference>
<evidence type="ECO:0000313" key="16">
    <source>
        <dbReference type="EMBL" id="MBI3127525.1"/>
    </source>
</evidence>
<keyword evidence="7" id="KW-0574">Periplasm</keyword>
<dbReference type="GO" id="GO:0009055">
    <property type="term" value="F:electron transfer activity"/>
    <property type="evidence" value="ECO:0007669"/>
    <property type="project" value="InterPro"/>
</dbReference>
<accession>A0A932MMD3</accession>
<keyword evidence="5 14" id="KW-0479">Metal-binding</keyword>
<feature type="binding site" description="covalent" evidence="13">
    <location>
        <position position="172"/>
    </location>
    <ligand>
        <name>heme c</name>
        <dbReference type="ChEBI" id="CHEBI:61717"/>
        <label>2</label>
    </ligand>
</feature>
<dbReference type="AlphaFoldDB" id="A0A932MMD3"/>
<evidence type="ECO:0000256" key="3">
    <source>
        <dbReference type="ARBA" id="ARBA00022448"/>
    </source>
</evidence>
<keyword evidence="8" id="KW-0249">Electron transport</keyword>
<keyword evidence="4 13" id="KW-0349">Heme</keyword>
<dbReference type="PIRSF" id="PIRSF000294">
    <property type="entry name" value="Cytochrome-c_peroxidase"/>
    <property type="match status" value="1"/>
</dbReference>
<feature type="binding site" description="covalent" evidence="13">
    <location>
        <position position="29"/>
    </location>
    <ligand>
        <name>heme c</name>
        <dbReference type="ChEBI" id="CHEBI:61717"/>
        <label>1</label>
    </ligand>
</feature>
<keyword evidence="10 14" id="KW-0408">Iron</keyword>
<dbReference type="InterPro" id="IPR026259">
    <property type="entry name" value="MauG/Cytc_peroxidase"/>
</dbReference>
<evidence type="ECO:0000256" key="8">
    <source>
        <dbReference type="ARBA" id="ARBA00022982"/>
    </source>
</evidence>
<gene>
    <name evidence="16" type="ORF">HYZ11_07980</name>
</gene>
<dbReference type="Pfam" id="PF00034">
    <property type="entry name" value="Cytochrom_C"/>
    <property type="match status" value="1"/>
</dbReference>